<dbReference type="RefSeq" id="WP_188654350.1">
    <property type="nucleotide sequence ID" value="NZ_BMNR01000007.1"/>
</dbReference>
<keyword evidence="2" id="KW-1185">Reference proteome</keyword>
<comment type="caution">
    <text evidence="1">The sequence shown here is derived from an EMBL/GenBank/DDBJ whole genome shotgun (WGS) entry which is preliminary data.</text>
</comment>
<evidence type="ECO:0000313" key="2">
    <source>
        <dbReference type="Proteomes" id="UP000612329"/>
    </source>
</evidence>
<gene>
    <name evidence="1" type="ORF">GCM10007962_28400</name>
</gene>
<dbReference type="PANTHER" id="PTHR12475">
    <property type="match status" value="1"/>
</dbReference>
<evidence type="ECO:0008006" key="3">
    <source>
        <dbReference type="Google" id="ProtNLM"/>
    </source>
</evidence>
<dbReference type="InterPro" id="IPR051490">
    <property type="entry name" value="THEM6_lcsJ_thioesterase"/>
</dbReference>
<name>A0A8J3BQY6_9FLAO</name>
<reference evidence="1" key="2">
    <citation type="submission" date="2020-09" db="EMBL/GenBank/DDBJ databases">
        <authorList>
            <person name="Sun Q."/>
            <person name="Ohkuma M."/>
        </authorList>
    </citation>
    <scope>NUCLEOTIDE SEQUENCE</scope>
    <source>
        <strain evidence="1">JCM 12862</strain>
    </source>
</reference>
<dbReference type="AlphaFoldDB" id="A0A8J3BQY6"/>
<organism evidence="1 2">
    <name type="scientific">Yeosuana aromativorans</name>
    <dbReference type="NCBI Taxonomy" id="288019"/>
    <lineage>
        <taxon>Bacteria</taxon>
        <taxon>Pseudomonadati</taxon>
        <taxon>Bacteroidota</taxon>
        <taxon>Flavobacteriia</taxon>
        <taxon>Flavobacteriales</taxon>
        <taxon>Flavobacteriaceae</taxon>
        <taxon>Yeosuana</taxon>
    </lineage>
</organism>
<dbReference type="Pfam" id="PF13279">
    <property type="entry name" value="4HBT_2"/>
    <property type="match status" value="1"/>
</dbReference>
<protein>
    <recommendedName>
        <fullName evidence="3">Acyl-CoA thioesterase FadM</fullName>
    </recommendedName>
</protein>
<dbReference type="EMBL" id="BMNR01000007">
    <property type="protein sequence ID" value="GGK32358.1"/>
    <property type="molecule type" value="Genomic_DNA"/>
</dbReference>
<proteinExistence type="predicted"/>
<dbReference type="InterPro" id="IPR029069">
    <property type="entry name" value="HotDog_dom_sf"/>
</dbReference>
<dbReference type="CDD" id="cd00586">
    <property type="entry name" value="4HBT"/>
    <property type="match status" value="1"/>
</dbReference>
<accession>A0A8J3BQY6</accession>
<evidence type="ECO:0000313" key="1">
    <source>
        <dbReference type="EMBL" id="GGK32358.1"/>
    </source>
</evidence>
<dbReference type="SUPFAM" id="SSF54637">
    <property type="entry name" value="Thioesterase/thiol ester dehydrase-isomerase"/>
    <property type="match status" value="1"/>
</dbReference>
<dbReference type="PANTHER" id="PTHR12475:SF4">
    <property type="entry name" value="PROTEIN THEM6"/>
    <property type="match status" value="1"/>
</dbReference>
<sequence length="191" mass="22765">MIYYWLHIIYVYVCSNFFWKPVNLESDFTRSRIVSILDCDALNYMANSRYFYYMDLIRLEVMFRSKLYKNSVKKGMFPVIGSQKIIYKKPLKRWSKFSVTLKLEGWDDNWVYHRQVFTQNNHVCAIGFTKVGFWKKHKIQDIRSIISNSGLLKPEMAVSSEVLEFFMNDYNILKRTDSELALANAKETLNN</sequence>
<dbReference type="Proteomes" id="UP000612329">
    <property type="component" value="Unassembled WGS sequence"/>
</dbReference>
<reference evidence="1" key="1">
    <citation type="journal article" date="2014" name="Int. J. Syst. Evol. Microbiol.">
        <title>Complete genome sequence of Corynebacterium casei LMG S-19264T (=DSM 44701T), isolated from a smear-ripened cheese.</title>
        <authorList>
            <consortium name="US DOE Joint Genome Institute (JGI-PGF)"/>
            <person name="Walter F."/>
            <person name="Albersmeier A."/>
            <person name="Kalinowski J."/>
            <person name="Ruckert C."/>
        </authorList>
    </citation>
    <scope>NUCLEOTIDE SEQUENCE</scope>
    <source>
        <strain evidence="1">JCM 12862</strain>
    </source>
</reference>
<dbReference type="Gene3D" id="3.10.129.10">
    <property type="entry name" value="Hotdog Thioesterase"/>
    <property type="match status" value="1"/>
</dbReference>